<name>A0A5E4ECP5_PRUDU</name>
<dbReference type="AlphaFoldDB" id="A0A5E4ECP5"/>
<feature type="transmembrane region" description="Helical" evidence="2">
    <location>
        <begin position="163"/>
        <end position="184"/>
    </location>
</feature>
<evidence type="ECO:0000313" key="4">
    <source>
        <dbReference type="Proteomes" id="UP000327085"/>
    </source>
</evidence>
<keyword evidence="2 3" id="KW-0812">Transmembrane</keyword>
<feature type="transmembrane region" description="Helical" evidence="2">
    <location>
        <begin position="297"/>
        <end position="315"/>
    </location>
</feature>
<feature type="transmembrane region" description="Helical" evidence="2">
    <location>
        <begin position="327"/>
        <end position="349"/>
    </location>
</feature>
<protein>
    <submittedName>
        <fullName evidence="3">PREDICTED: transmembrane</fullName>
    </submittedName>
</protein>
<feature type="compositionally biased region" description="Basic and acidic residues" evidence="1">
    <location>
        <begin position="1"/>
        <end position="11"/>
    </location>
</feature>
<evidence type="ECO:0000256" key="1">
    <source>
        <dbReference type="SAM" id="MobiDB-lite"/>
    </source>
</evidence>
<evidence type="ECO:0000313" key="3">
    <source>
        <dbReference type="EMBL" id="VVA13455.1"/>
    </source>
</evidence>
<feature type="region of interest" description="Disordered" evidence="1">
    <location>
        <begin position="1"/>
        <end position="43"/>
    </location>
</feature>
<keyword evidence="2" id="KW-0472">Membrane</keyword>
<dbReference type="Gramene" id="VVA13455">
    <property type="protein sequence ID" value="VVA13455"/>
    <property type="gene ID" value="Prudul26B032983"/>
</dbReference>
<dbReference type="PANTHER" id="PTHR36714:SF7">
    <property type="entry name" value="TRANSMEMBRANE PROTEIN"/>
    <property type="match status" value="1"/>
</dbReference>
<proteinExistence type="predicted"/>
<feature type="compositionally biased region" description="Basic and acidic residues" evidence="1">
    <location>
        <begin position="368"/>
        <end position="380"/>
    </location>
</feature>
<feature type="transmembrane region" description="Helical" evidence="2">
    <location>
        <begin position="204"/>
        <end position="229"/>
    </location>
</feature>
<dbReference type="PANTHER" id="PTHR36714">
    <property type="entry name" value="T23E23.1"/>
    <property type="match status" value="1"/>
</dbReference>
<dbReference type="Proteomes" id="UP000327085">
    <property type="component" value="Chromosome 1"/>
</dbReference>
<gene>
    <name evidence="3" type="ORF">ALMOND_2B032983</name>
</gene>
<evidence type="ECO:0000256" key="2">
    <source>
        <dbReference type="SAM" id="Phobius"/>
    </source>
</evidence>
<dbReference type="FunCoup" id="A0A5E4ECP5">
    <property type="interactions" value="52"/>
</dbReference>
<dbReference type="EMBL" id="CABIKO010000007">
    <property type="protein sequence ID" value="VVA13455.1"/>
    <property type="molecule type" value="Genomic_DNA"/>
</dbReference>
<keyword evidence="2" id="KW-1133">Transmembrane helix</keyword>
<reference evidence="4" key="1">
    <citation type="journal article" date="2020" name="Plant J.">
        <title>Transposons played a major role in the diversification between the closely related almond and peach genomes: results from the almond genome sequence.</title>
        <authorList>
            <person name="Alioto T."/>
            <person name="Alexiou K.G."/>
            <person name="Bardil A."/>
            <person name="Barteri F."/>
            <person name="Castanera R."/>
            <person name="Cruz F."/>
            <person name="Dhingra A."/>
            <person name="Duval H."/>
            <person name="Fernandez I Marti A."/>
            <person name="Frias L."/>
            <person name="Galan B."/>
            <person name="Garcia J.L."/>
            <person name="Howad W."/>
            <person name="Gomez-Garrido J."/>
            <person name="Gut M."/>
            <person name="Julca I."/>
            <person name="Morata J."/>
            <person name="Puigdomenech P."/>
            <person name="Ribeca P."/>
            <person name="Rubio Cabetas M.J."/>
            <person name="Vlasova A."/>
            <person name="Wirthensohn M."/>
            <person name="Garcia-Mas J."/>
            <person name="Gabaldon T."/>
            <person name="Casacuberta J.M."/>
            <person name="Arus P."/>
        </authorList>
    </citation>
    <scope>NUCLEOTIDE SEQUENCE [LARGE SCALE GENOMIC DNA]</scope>
    <source>
        <strain evidence="4">cv. Texas</strain>
    </source>
</reference>
<accession>A0A5E4ECP5</accession>
<dbReference type="InParanoid" id="A0A5E4ECP5"/>
<sequence length="395" mass="45213">MDHLHRLDSRPMSKGTNKAKSANGEAWVTARPQTKKTSEEQKDTEIYGVPGRPSIQLKEKKIVDMESNHTMLKQKLGFFDTFKQALSLIYNTNYFILLTFLSSLPLFCFSVYYELLLQRTLVQISEFVRQQHPSNYHHNWQTLLHTAARMTDKFPNNLIRLGFLYVVPLHLLELCTAFVTVDLASTTLTEGKKTASKANFRGTLVTSIWVLFFSTCTLLGSVWLASIYYVILNNLGYNCKLYFGVLYRAACMALLAKYLEWRSIWNMAIVVSILEDANGANALILSAHLSRGNERQGLLITLVFSVLGLALRWSGLYFECYERGNGIFAQVGLFCMVNVVKWVVYMVYFDNCKKRILKKKVDMEMGKVERSNVRTEKTEPADNNSSDCRTQLETE</sequence>
<feature type="region of interest" description="Disordered" evidence="1">
    <location>
        <begin position="368"/>
        <end position="395"/>
    </location>
</feature>
<dbReference type="OMA" id="INCKSET"/>
<feature type="transmembrane region" description="Helical" evidence="2">
    <location>
        <begin position="94"/>
        <end position="113"/>
    </location>
</feature>
<organism evidence="3 4">
    <name type="scientific">Prunus dulcis</name>
    <name type="common">Almond</name>
    <name type="synonym">Amygdalus dulcis</name>
    <dbReference type="NCBI Taxonomy" id="3755"/>
    <lineage>
        <taxon>Eukaryota</taxon>
        <taxon>Viridiplantae</taxon>
        <taxon>Streptophyta</taxon>
        <taxon>Embryophyta</taxon>
        <taxon>Tracheophyta</taxon>
        <taxon>Spermatophyta</taxon>
        <taxon>Magnoliopsida</taxon>
        <taxon>eudicotyledons</taxon>
        <taxon>Gunneridae</taxon>
        <taxon>Pentapetalae</taxon>
        <taxon>rosids</taxon>
        <taxon>fabids</taxon>
        <taxon>Rosales</taxon>
        <taxon>Rosaceae</taxon>
        <taxon>Amygdaloideae</taxon>
        <taxon>Amygdaleae</taxon>
        <taxon>Prunus</taxon>
    </lineage>
</organism>